<name>A0A8H7A5F2_9EURO</name>
<keyword evidence="2" id="KW-0732">Signal</keyword>
<feature type="chain" id="PRO_5034954526" description="ABC transmembrane type-1 domain-containing protein" evidence="2">
    <location>
        <begin position="23"/>
        <end position="360"/>
    </location>
</feature>
<evidence type="ECO:0000256" key="2">
    <source>
        <dbReference type="SAM" id="SignalP"/>
    </source>
</evidence>
<gene>
    <name evidence="3" type="ORF">GJ744_004828</name>
</gene>
<feature type="transmembrane region" description="Helical" evidence="1">
    <location>
        <begin position="206"/>
        <end position="226"/>
    </location>
</feature>
<dbReference type="EMBL" id="JAACFV010000209">
    <property type="protein sequence ID" value="KAF7502923.1"/>
    <property type="molecule type" value="Genomic_DNA"/>
</dbReference>
<evidence type="ECO:0008006" key="5">
    <source>
        <dbReference type="Google" id="ProtNLM"/>
    </source>
</evidence>
<evidence type="ECO:0000256" key="1">
    <source>
        <dbReference type="SAM" id="Phobius"/>
    </source>
</evidence>
<accession>A0A8H7A5F2</accession>
<feature type="signal peptide" evidence="2">
    <location>
        <begin position="1"/>
        <end position="22"/>
    </location>
</feature>
<organism evidence="3 4">
    <name type="scientific">Endocarpon pusillum</name>
    <dbReference type="NCBI Taxonomy" id="364733"/>
    <lineage>
        <taxon>Eukaryota</taxon>
        <taxon>Fungi</taxon>
        <taxon>Dikarya</taxon>
        <taxon>Ascomycota</taxon>
        <taxon>Pezizomycotina</taxon>
        <taxon>Eurotiomycetes</taxon>
        <taxon>Chaetothyriomycetidae</taxon>
        <taxon>Verrucariales</taxon>
        <taxon>Verrucariaceae</taxon>
        <taxon>Endocarpon</taxon>
    </lineage>
</organism>
<reference evidence="3" key="1">
    <citation type="submission" date="2020-02" db="EMBL/GenBank/DDBJ databases">
        <authorList>
            <person name="Palmer J.M."/>
        </authorList>
    </citation>
    <scope>NUCLEOTIDE SEQUENCE</scope>
    <source>
        <strain evidence="3">EPUS1.4</strain>
        <tissue evidence="3">Thallus</tissue>
    </source>
</reference>
<proteinExistence type="predicted"/>
<dbReference type="AlphaFoldDB" id="A0A8H7A5F2"/>
<protein>
    <recommendedName>
        <fullName evidence="5">ABC transmembrane type-1 domain-containing protein</fullName>
    </recommendedName>
</protein>
<evidence type="ECO:0000313" key="3">
    <source>
        <dbReference type="EMBL" id="KAF7502923.1"/>
    </source>
</evidence>
<keyword evidence="1" id="KW-0472">Membrane</keyword>
<keyword evidence="1" id="KW-1133">Transmembrane helix</keyword>
<dbReference type="Proteomes" id="UP000606974">
    <property type="component" value="Unassembled WGS sequence"/>
</dbReference>
<dbReference type="OrthoDB" id="3009728at2759"/>
<feature type="transmembrane region" description="Helical" evidence="1">
    <location>
        <begin position="296"/>
        <end position="321"/>
    </location>
</feature>
<evidence type="ECO:0000313" key="4">
    <source>
        <dbReference type="Proteomes" id="UP000606974"/>
    </source>
</evidence>
<keyword evidence="4" id="KW-1185">Reference proteome</keyword>
<keyword evidence="1" id="KW-0812">Transmembrane</keyword>
<comment type="caution">
    <text evidence="3">The sequence shown here is derived from an EMBL/GenBank/DDBJ whole genome shotgun (WGS) entry which is preliminary data.</text>
</comment>
<sequence length="360" mass="40127">MRKKFAFGLTFILSSLSYNSSASDTFPRHKFEAWFSTYGHHFEESSTIACNDTLQQYKNPGADSSVPRFSIAHHADCILANTTETIRANMASAGVMLGLMPSLISSLGPSLTEASTLLIERPFLSWLLAIGAPAFNPLRASDHQDQLRTIKQPFRALPRILSSFWIHVAISLLQYLLALAAAVNVLAASLELGLKTIASWKKEQSYLPLIWVNLSLVIHLCAMTRLRLISKKERNDCDNASSLSDIEKQMKSQIPHQKVHKLLIRLFIFETRLCVMRERYDISFDTETFLGHVLNAALPVLVVVHLFLGTMIFSSLLFIAVSDTWPIMLRYALSAAVAQLIRMFEIAGLGQEQLTASAAS</sequence>
<feature type="transmembrane region" description="Helical" evidence="1">
    <location>
        <begin position="160"/>
        <end position="186"/>
    </location>
</feature>